<dbReference type="SUPFAM" id="SSF54117">
    <property type="entry name" value="Interleukin 8-like chemokines"/>
    <property type="match status" value="1"/>
</dbReference>
<dbReference type="GO" id="GO:0008009">
    <property type="term" value="F:chemokine activity"/>
    <property type="evidence" value="ECO:0007669"/>
    <property type="project" value="InterPro"/>
</dbReference>
<dbReference type="Proteomes" id="UP000694548">
    <property type="component" value="Chromosome sgr04"/>
</dbReference>
<dbReference type="Gene3D" id="2.40.50.40">
    <property type="match status" value="1"/>
</dbReference>
<dbReference type="GO" id="GO:0005615">
    <property type="term" value="C:extracellular space"/>
    <property type="evidence" value="ECO:0007669"/>
    <property type="project" value="UniProtKB-KW"/>
</dbReference>
<keyword evidence="1" id="KW-0202">Cytokine</keyword>
<dbReference type="InterPro" id="IPR036048">
    <property type="entry name" value="Interleukin_8-like_sf"/>
</dbReference>
<keyword evidence="4" id="KW-1185">Reference proteome</keyword>
<evidence type="ECO:0000259" key="2">
    <source>
        <dbReference type="Pfam" id="PF00048"/>
    </source>
</evidence>
<dbReference type="InterPro" id="IPR001811">
    <property type="entry name" value="Chemokine_IL8-like_dom"/>
</dbReference>
<accession>A0A8C6PPY0</accession>
<name>A0A8C6PPY0_NOTFU</name>
<dbReference type="GeneTree" id="ENSGT01030000234847"/>
<dbReference type="GO" id="GO:0006955">
    <property type="term" value="P:immune response"/>
    <property type="evidence" value="ECO:0007669"/>
    <property type="project" value="InterPro"/>
</dbReference>
<evidence type="ECO:0000313" key="4">
    <source>
        <dbReference type="Proteomes" id="UP000694548"/>
    </source>
</evidence>
<dbReference type="InterPro" id="IPR001089">
    <property type="entry name" value="Chemokine_CXC"/>
</dbReference>
<proteinExistence type="predicted"/>
<evidence type="ECO:0000313" key="3">
    <source>
        <dbReference type="Ensembl" id="ENSNFUP00015047453.1"/>
    </source>
</evidence>
<reference evidence="3" key="3">
    <citation type="submission" date="2025-09" db="UniProtKB">
        <authorList>
            <consortium name="Ensembl"/>
        </authorList>
    </citation>
    <scope>IDENTIFICATION</scope>
</reference>
<dbReference type="Pfam" id="PF00048">
    <property type="entry name" value="IL8"/>
    <property type="match status" value="1"/>
</dbReference>
<dbReference type="PRINTS" id="PR00437">
    <property type="entry name" value="SMALLCYTKCXC"/>
</dbReference>
<reference evidence="3" key="2">
    <citation type="submission" date="2025-08" db="UniProtKB">
        <authorList>
            <consortium name="Ensembl"/>
        </authorList>
    </citation>
    <scope>IDENTIFICATION</scope>
</reference>
<feature type="domain" description="Chemokine interleukin-8-like" evidence="2">
    <location>
        <begin position="27"/>
        <end position="70"/>
    </location>
</feature>
<dbReference type="PRINTS" id="PR00436">
    <property type="entry name" value="INTERLEUKIN8"/>
</dbReference>
<protein>
    <recommendedName>
        <fullName evidence="2">Chemokine interleukin-8-like domain-containing protein</fullName>
    </recommendedName>
</protein>
<sequence>SSRFSLHASPSAALQVRVMQPEISLAVNPKMIVEVRVLKPRPYCSKCEVIVTLKDKRSKCLDPESQFTKFLRLKLLNRERFSLSGTAKVNVVM</sequence>
<evidence type="ECO:0000256" key="1">
    <source>
        <dbReference type="ARBA" id="ARBA00022514"/>
    </source>
</evidence>
<dbReference type="AlphaFoldDB" id="A0A8C6PPY0"/>
<dbReference type="Ensembl" id="ENSNFUT00015049528.1">
    <property type="protein sequence ID" value="ENSNFUP00015047453.1"/>
    <property type="gene ID" value="ENSNFUG00015022432.1"/>
</dbReference>
<organism evidence="3 4">
    <name type="scientific">Nothobranchius furzeri</name>
    <name type="common">Turquoise killifish</name>
    <dbReference type="NCBI Taxonomy" id="105023"/>
    <lineage>
        <taxon>Eukaryota</taxon>
        <taxon>Metazoa</taxon>
        <taxon>Chordata</taxon>
        <taxon>Craniata</taxon>
        <taxon>Vertebrata</taxon>
        <taxon>Euteleostomi</taxon>
        <taxon>Actinopterygii</taxon>
        <taxon>Neopterygii</taxon>
        <taxon>Teleostei</taxon>
        <taxon>Neoteleostei</taxon>
        <taxon>Acanthomorphata</taxon>
        <taxon>Ovalentaria</taxon>
        <taxon>Atherinomorphae</taxon>
        <taxon>Cyprinodontiformes</taxon>
        <taxon>Nothobranchiidae</taxon>
        <taxon>Nothobranchius</taxon>
    </lineage>
</organism>
<reference evidence="3" key="1">
    <citation type="submission" date="2014-08" db="EMBL/GenBank/DDBJ databases">
        <authorList>
            <person name="Senf B."/>
            <person name="Petzold A."/>
            <person name="Downie B.R."/>
            <person name="Koch P."/>
            <person name="Platzer M."/>
        </authorList>
    </citation>
    <scope>NUCLEOTIDE SEQUENCE [LARGE SCALE GENOMIC DNA]</scope>
    <source>
        <strain evidence="3">GRZ</strain>
    </source>
</reference>